<dbReference type="SUPFAM" id="SSF52540">
    <property type="entry name" value="P-loop containing nucleoside triphosphate hydrolases"/>
    <property type="match status" value="1"/>
</dbReference>
<dbReference type="Gene3D" id="3.40.50.300">
    <property type="entry name" value="P-loop containing nucleotide triphosphate hydrolases"/>
    <property type="match status" value="1"/>
</dbReference>
<accession>A0ABU3KB69</accession>
<dbReference type="EMBL" id="JAQOUE010000001">
    <property type="protein sequence ID" value="MDT7043668.1"/>
    <property type="molecule type" value="Genomic_DNA"/>
</dbReference>
<dbReference type="SMART" id="SM00382">
    <property type="entry name" value="AAA"/>
    <property type="match status" value="1"/>
</dbReference>
<feature type="domain" description="AAA+ ATPase" evidence="1">
    <location>
        <begin position="258"/>
        <end position="375"/>
    </location>
</feature>
<evidence type="ECO:0000259" key="1">
    <source>
        <dbReference type="SMART" id="SM00382"/>
    </source>
</evidence>
<dbReference type="InterPro" id="IPR027417">
    <property type="entry name" value="P-loop_NTPase"/>
</dbReference>
<evidence type="ECO:0000313" key="3">
    <source>
        <dbReference type="Proteomes" id="UP001250932"/>
    </source>
</evidence>
<protein>
    <recommendedName>
        <fullName evidence="1">AAA+ ATPase domain-containing protein</fullName>
    </recommendedName>
</protein>
<evidence type="ECO:0000313" key="2">
    <source>
        <dbReference type="EMBL" id="MDT7043668.1"/>
    </source>
</evidence>
<name>A0ABU3KB69_9BACT</name>
<dbReference type="InterPro" id="IPR003593">
    <property type="entry name" value="AAA+_ATPase"/>
</dbReference>
<sequence>MDLLELNWKKTRSGAWAGRGFHYQHLFTVLILIRQWAGLAPIGFVIPEGLEDCVIQLHDRTIWIQIKSRNDGSFGRHEVATILEGVRQKTSKLKCKNELHIALGLERPCQGISLYGLDQLFENPKEPIFVCRHPEKEIVYLLKEKLNTADVIAEGIASDLYKFVADTSATNASVSYKDRKRISTTDVERRVFERLEAEDPSCIDQAVTSGALEPIDFMNPINEPGFYQGVKTQPGHVAAGLVFKRSQETEAIVNLIRKRRQLLISGPSGSGKSSLSCLVAHALAQECRCFNITSMAGPKEADSIVRFIRSRRPSEMSPILIVMDEVKRSNCNLWDILARELSQLQRVYLLGSIRNEDLNLLVSHSDVEIVESKLDEKLAERIWQGLRSKLQTNWTHWREPFEKSEGLMLEYVHLLTQGKRLESLIRDQVREREKEGREDELAIIRATSVLCSYGGELNAQALFATLGIAPENASIALKRLLNEHLVRESRPGVLGGLHALRSSALSIASHDELSFRQEDSIWLAISAVPPETLPQIVHSILRDHERFPRQDVLWKLANILANDKSVDLWVAVLTGLGLATIEDSVNLFIESLENNNVQRAQWSFASMFADTDIELPDLNEFHQWGRIRKGVHEFRQVPKYDYRHECVALFPPGMKFPECRTLDKANQLLSCLVPIFGGEQVHLPLNCLHNFEGEPDISKVAKLLSTAFLISPDFADDLVNKFGGEKTLLSWFHSQIPWLAKPVVEEDGSHGRTVRANWYLVSDDYQTDPHEMVKNICEMLIAISPSSQAAACEAIDVLGEPIRVGDFSPWSKNMPRKNIPAKTRIAWNVAFRQILLTKSRTRSLTDYAQQMAALVKRTEKVFGKITENWIRGNTIVSATDLINEIDSIIKQVNTLAFSTTPPLPGNMSFPNIEASEEDSMGALLSGILGNLVPRILKFPAEKGTKGAAEFAGSLASDAISQIKSSVWRTINKSPKSELEMLANRLRHLSHILHEMAANDSEFFTNSLLKRAIKHKHGKGFSSVGKFCHSRAEQRFVDKLRTLKRQLKNNGWAVKCFSRLIEEWDSFYWPPKEIAILIEISDFETQADYIGSTISAAQEILGTEWKFCVVPLVNGYIVPSLALRPVKELIIPDENFLDNWHLHIDLPCLNPEISDSFDNAVRACKEVSAIVASRDLSHLHKEEANAFDEAQGAFERNHRIIKKCCEEYEKEEFIWALNHIEELWEKVRVEFESAKAGQKVSTPICADDFRALAGAESEQINQLAGARLLLRQAEATMAT</sequence>
<reference evidence="2 3" key="1">
    <citation type="journal article" date="2023" name="ISME J.">
        <title>Cultivation and genomic characterization of novel and ubiquitous marine nitrite-oxidizing bacteria from the Nitrospirales.</title>
        <authorList>
            <person name="Mueller A.J."/>
            <person name="Daebeler A."/>
            <person name="Herbold C.W."/>
            <person name="Kirkegaard R.H."/>
            <person name="Daims H."/>
        </authorList>
    </citation>
    <scope>NUCLEOTIDE SEQUENCE [LARGE SCALE GENOMIC DNA]</scope>
    <source>
        <strain evidence="2 3">EB</strain>
    </source>
</reference>
<organism evidence="2 3">
    <name type="scientific">Candidatus Nitronereus thalassa</name>
    <dbReference type="NCBI Taxonomy" id="3020898"/>
    <lineage>
        <taxon>Bacteria</taxon>
        <taxon>Pseudomonadati</taxon>
        <taxon>Nitrospirota</taxon>
        <taxon>Nitrospiria</taxon>
        <taxon>Nitrospirales</taxon>
        <taxon>Nitrospiraceae</taxon>
        <taxon>Candidatus Nitronereus</taxon>
    </lineage>
</organism>
<gene>
    <name evidence="2" type="ORF">PPG34_15040</name>
</gene>
<keyword evidence="3" id="KW-1185">Reference proteome</keyword>
<dbReference type="Proteomes" id="UP001250932">
    <property type="component" value="Unassembled WGS sequence"/>
</dbReference>
<comment type="caution">
    <text evidence="2">The sequence shown here is derived from an EMBL/GenBank/DDBJ whole genome shotgun (WGS) entry which is preliminary data.</text>
</comment>
<dbReference type="RefSeq" id="WP_313834233.1">
    <property type="nucleotide sequence ID" value="NZ_JAQOUE010000001.1"/>
</dbReference>
<proteinExistence type="predicted"/>